<feature type="domain" description="Glycosyltransferase subfamily 4-like N-terminal" evidence="2">
    <location>
        <begin position="14"/>
        <end position="167"/>
    </location>
</feature>
<dbReference type="Pfam" id="PF13439">
    <property type="entry name" value="Glyco_transf_4"/>
    <property type="match status" value="1"/>
</dbReference>
<name>A0A6B2R0W2_9BURK</name>
<dbReference type="PANTHER" id="PTHR45947:SF3">
    <property type="entry name" value="SULFOQUINOVOSYL TRANSFERASE SQD2"/>
    <property type="match status" value="1"/>
</dbReference>
<accession>A0A6B2R0W2</accession>
<dbReference type="InterPro" id="IPR001296">
    <property type="entry name" value="Glyco_trans_1"/>
</dbReference>
<dbReference type="PANTHER" id="PTHR45947">
    <property type="entry name" value="SULFOQUINOVOSYL TRANSFERASE SQD2"/>
    <property type="match status" value="1"/>
</dbReference>
<organism evidence="3">
    <name type="scientific">Sheuella amnicola</name>
    <dbReference type="NCBI Taxonomy" id="2707330"/>
    <lineage>
        <taxon>Bacteria</taxon>
        <taxon>Pseudomonadati</taxon>
        <taxon>Pseudomonadota</taxon>
        <taxon>Betaproteobacteria</taxon>
        <taxon>Burkholderiales</taxon>
        <taxon>Alcaligenaceae</taxon>
        <taxon>Sheuella</taxon>
    </lineage>
</organism>
<dbReference type="GO" id="GO:0016757">
    <property type="term" value="F:glycosyltransferase activity"/>
    <property type="evidence" value="ECO:0007669"/>
    <property type="project" value="InterPro"/>
</dbReference>
<proteinExistence type="predicted"/>
<keyword evidence="3" id="KW-0808">Transferase</keyword>
<comment type="caution">
    <text evidence="3">The sequence shown here is derived from an EMBL/GenBank/DDBJ whole genome shotgun (WGS) entry which is preliminary data.</text>
</comment>
<protein>
    <submittedName>
        <fullName evidence="3">Glycosyltransferase family 4 protein</fullName>
    </submittedName>
</protein>
<sequence length="367" mass="40513">MKILFTNFHGRNGGGHVTYIVNLLQGLVGQHQVTVATPKSSRLYRHAQMIPGVKMVDMHYTTRPSSWLGPRAQLRKLIKQDGYDIVHANGSADHKQVMLALLGMRHRPKVIFTKHNEHAVTSFGHQLRARLATDRVIAVSDHVNKLMMRSPYRRCGIVTVRHGIDTDFYAPVTHAQKMAARIRFLGQGYEHKIVLGSAGGTDYEKGWLDLVQAVGSLDPTLRDRFHLIVAGDIPNEAKMAQVASAAMLDQVSFPGLTDDVRDILAACDAGFVLSYQEALSFACRELMSMGLPVLITNAGGLPENLTDGVEGWIVPVKNSHAIAEVLKKILAKPDLLITMGQAARSRALKEFNLHDFVARTVSVYQQA</sequence>
<dbReference type="InterPro" id="IPR050194">
    <property type="entry name" value="Glycosyltransferase_grp1"/>
</dbReference>
<reference evidence="3" key="1">
    <citation type="submission" date="2020-02" db="EMBL/GenBank/DDBJ databases">
        <authorList>
            <person name="Chen W.-M."/>
        </authorList>
    </citation>
    <scope>NUCLEOTIDE SEQUENCE</scope>
    <source>
        <strain evidence="3">NBD-18</strain>
    </source>
</reference>
<dbReference type="RefSeq" id="WP_163655578.1">
    <property type="nucleotide sequence ID" value="NZ_JAAGRN010000008.1"/>
</dbReference>
<evidence type="ECO:0000259" key="1">
    <source>
        <dbReference type="Pfam" id="PF00534"/>
    </source>
</evidence>
<dbReference type="Gene3D" id="3.40.50.2000">
    <property type="entry name" value="Glycogen Phosphorylase B"/>
    <property type="match status" value="2"/>
</dbReference>
<gene>
    <name evidence="3" type="ORF">G3I67_11740</name>
</gene>
<evidence type="ECO:0000313" key="3">
    <source>
        <dbReference type="EMBL" id="NDY83902.1"/>
    </source>
</evidence>
<dbReference type="EMBL" id="JAAGRN010000008">
    <property type="protein sequence ID" value="NDY83902.1"/>
    <property type="molecule type" value="Genomic_DNA"/>
</dbReference>
<dbReference type="InterPro" id="IPR028098">
    <property type="entry name" value="Glyco_trans_4-like_N"/>
</dbReference>
<dbReference type="Pfam" id="PF00534">
    <property type="entry name" value="Glycos_transf_1"/>
    <property type="match status" value="1"/>
</dbReference>
<evidence type="ECO:0000259" key="2">
    <source>
        <dbReference type="Pfam" id="PF13439"/>
    </source>
</evidence>
<dbReference type="SUPFAM" id="SSF53756">
    <property type="entry name" value="UDP-Glycosyltransferase/glycogen phosphorylase"/>
    <property type="match status" value="1"/>
</dbReference>
<dbReference type="AlphaFoldDB" id="A0A6B2R0W2"/>
<feature type="domain" description="Glycosyl transferase family 1" evidence="1">
    <location>
        <begin position="189"/>
        <end position="345"/>
    </location>
</feature>